<keyword evidence="4 10" id="KW-1133">Transmembrane helix</keyword>
<feature type="compositionally biased region" description="Polar residues" evidence="9">
    <location>
        <begin position="437"/>
        <end position="447"/>
    </location>
</feature>
<feature type="transmembrane region" description="Helical" evidence="10">
    <location>
        <begin position="167"/>
        <end position="186"/>
    </location>
</feature>
<dbReference type="PANTHER" id="PTHR11003">
    <property type="entry name" value="POTASSIUM CHANNEL, SUBFAMILY K"/>
    <property type="match status" value="1"/>
</dbReference>
<dbReference type="Pfam" id="PF07885">
    <property type="entry name" value="Ion_trans_2"/>
    <property type="match status" value="2"/>
</dbReference>
<comment type="subcellular location">
    <subcellularLocation>
        <location evidence="1">Membrane</location>
        <topology evidence="1">Multi-pass membrane protein</topology>
    </subcellularLocation>
</comment>
<dbReference type="RefSeq" id="XP_034236591.1">
    <property type="nucleotide sequence ID" value="XM_034380700.1"/>
</dbReference>
<evidence type="ECO:0000256" key="2">
    <source>
        <dbReference type="ARBA" id="ARBA00022448"/>
    </source>
</evidence>
<dbReference type="PRINTS" id="PR01333">
    <property type="entry name" value="2POREKCHANEL"/>
</dbReference>
<dbReference type="GO" id="GO:0015271">
    <property type="term" value="F:outward rectifier potassium channel activity"/>
    <property type="evidence" value="ECO:0007669"/>
    <property type="project" value="TreeGrafter"/>
</dbReference>
<dbReference type="GO" id="GO:0030322">
    <property type="term" value="P:stabilization of membrane potential"/>
    <property type="evidence" value="ECO:0007669"/>
    <property type="project" value="TreeGrafter"/>
</dbReference>
<dbReference type="OrthoDB" id="297496at2759"/>
<dbReference type="GO" id="GO:0022841">
    <property type="term" value="F:potassium ion leak channel activity"/>
    <property type="evidence" value="ECO:0007669"/>
    <property type="project" value="TreeGrafter"/>
</dbReference>
<protein>
    <submittedName>
        <fullName evidence="13">Potassium channel subfamily K member 18-like</fullName>
    </submittedName>
</protein>
<evidence type="ECO:0000256" key="7">
    <source>
        <dbReference type="ARBA" id="ARBA00023303"/>
    </source>
</evidence>
<evidence type="ECO:0000256" key="8">
    <source>
        <dbReference type="RuleBase" id="RU003857"/>
    </source>
</evidence>
<sequence length="469" mass="49060">MLASVGVCVLVLAYTLLGAFAFMALEGSGFSSRQPAPPDPVTRASAPAHDELRTKTVEKLWSITEDLNILYKDNWTRLAAQEVLRFQDMLVQNIKSGVAVNGGGAVAAADGKDPAKQVTKSVTTAASTYQHHGSHRWTFPSSFLYSLTLITTIGYGSVSPRTTCGRLVSISYAIVGIPLMLLYLSTTGESLARSFRQAYSRMCHRRGACPEKMRKLKQGPGKGKAKGKAKQSSKSKAKAKQAAAVISSGKAPAATSSMKAHQAGHLGLALGATDELTLKADRAMIVVDCGAGDGVGLSGGSGTVADTPPPPPPPLASVRVPVLLCLLVLLLYVAGGAFLFHYLEGWSLVEGSYFCFTTLGTIGFGDLIPGRSAAALRRGFRGEVLSVLAASAYILVGMALVAMTFALVQDEFVGLMRRLGRQCSSGNVQPARPKTRPSCSDSESNTDPPGGSLSAGESLPMAVVSSSSS</sequence>
<feature type="region of interest" description="Disordered" evidence="9">
    <location>
        <begin position="209"/>
        <end position="238"/>
    </location>
</feature>
<feature type="transmembrane region" description="Helical" evidence="10">
    <location>
        <begin position="322"/>
        <end position="343"/>
    </location>
</feature>
<keyword evidence="2 8" id="KW-0813">Transport</keyword>
<feature type="domain" description="Potassium channel" evidence="11">
    <location>
        <begin position="125"/>
        <end position="191"/>
    </location>
</feature>
<feature type="region of interest" description="Disordered" evidence="9">
    <location>
        <begin position="423"/>
        <end position="469"/>
    </location>
</feature>
<evidence type="ECO:0000256" key="6">
    <source>
        <dbReference type="ARBA" id="ARBA00023136"/>
    </source>
</evidence>
<evidence type="ECO:0000313" key="13">
    <source>
        <dbReference type="RefSeq" id="XP_034236591.1"/>
    </source>
</evidence>
<dbReference type="AlphaFoldDB" id="A0A6P8YIT2"/>
<proteinExistence type="inferred from homology"/>
<feature type="compositionally biased region" description="Basic residues" evidence="9">
    <location>
        <begin position="223"/>
        <end position="238"/>
    </location>
</feature>
<reference evidence="13" key="1">
    <citation type="submission" date="2025-08" db="UniProtKB">
        <authorList>
            <consortium name="RefSeq"/>
        </authorList>
    </citation>
    <scope>IDENTIFICATION</scope>
    <source>
        <tissue evidence="13">Total insect</tissue>
    </source>
</reference>
<accession>A0A6P8YIT2</accession>
<keyword evidence="3 8" id="KW-0812">Transmembrane</keyword>
<gene>
    <name evidence="13" type="primary">LOC117642465</name>
</gene>
<comment type="similarity">
    <text evidence="8">Belongs to the two pore domain potassium channel (TC 1.A.1.8) family.</text>
</comment>
<evidence type="ECO:0000256" key="9">
    <source>
        <dbReference type="SAM" id="MobiDB-lite"/>
    </source>
</evidence>
<dbReference type="GO" id="GO:0005886">
    <property type="term" value="C:plasma membrane"/>
    <property type="evidence" value="ECO:0007669"/>
    <property type="project" value="TreeGrafter"/>
</dbReference>
<feature type="domain" description="Potassium channel" evidence="11">
    <location>
        <begin position="328"/>
        <end position="410"/>
    </location>
</feature>
<evidence type="ECO:0000259" key="11">
    <source>
        <dbReference type="Pfam" id="PF07885"/>
    </source>
</evidence>
<dbReference type="KEGG" id="tpal:117642465"/>
<dbReference type="Gene3D" id="1.10.287.70">
    <property type="match status" value="1"/>
</dbReference>
<dbReference type="GeneID" id="117642465"/>
<name>A0A6P8YIT2_THRPL</name>
<keyword evidence="7 8" id="KW-0407">Ion channel</keyword>
<keyword evidence="6 10" id="KW-0472">Membrane</keyword>
<dbReference type="SUPFAM" id="SSF81324">
    <property type="entry name" value="Voltage-gated potassium channels"/>
    <property type="match status" value="2"/>
</dbReference>
<dbReference type="InterPro" id="IPR003280">
    <property type="entry name" value="2pore_dom_K_chnl"/>
</dbReference>
<dbReference type="InParanoid" id="A0A6P8YIT2"/>
<evidence type="ECO:0000256" key="10">
    <source>
        <dbReference type="SAM" id="Phobius"/>
    </source>
</evidence>
<dbReference type="InterPro" id="IPR013099">
    <property type="entry name" value="K_chnl_dom"/>
</dbReference>
<dbReference type="Proteomes" id="UP000515158">
    <property type="component" value="Unplaced"/>
</dbReference>
<evidence type="ECO:0000256" key="4">
    <source>
        <dbReference type="ARBA" id="ARBA00022989"/>
    </source>
</evidence>
<feature type="transmembrane region" description="Helical" evidence="10">
    <location>
        <begin position="384"/>
        <end position="408"/>
    </location>
</feature>
<keyword evidence="5 8" id="KW-0406">Ion transport</keyword>
<evidence type="ECO:0000256" key="1">
    <source>
        <dbReference type="ARBA" id="ARBA00004141"/>
    </source>
</evidence>
<evidence type="ECO:0000313" key="12">
    <source>
        <dbReference type="Proteomes" id="UP000515158"/>
    </source>
</evidence>
<dbReference type="PANTHER" id="PTHR11003:SF325">
    <property type="entry name" value="POTASSIUM CHANNEL DOMAIN-CONTAINING PROTEIN"/>
    <property type="match status" value="1"/>
</dbReference>
<evidence type="ECO:0000256" key="3">
    <source>
        <dbReference type="ARBA" id="ARBA00022692"/>
    </source>
</evidence>
<organism evidence="13">
    <name type="scientific">Thrips palmi</name>
    <name type="common">Melon thrips</name>
    <dbReference type="NCBI Taxonomy" id="161013"/>
    <lineage>
        <taxon>Eukaryota</taxon>
        <taxon>Metazoa</taxon>
        <taxon>Ecdysozoa</taxon>
        <taxon>Arthropoda</taxon>
        <taxon>Hexapoda</taxon>
        <taxon>Insecta</taxon>
        <taxon>Pterygota</taxon>
        <taxon>Neoptera</taxon>
        <taxon>Paraneoptera</taxon>
        <taxon>Thysanoptera</taxon>
        <taxon>Terebrantia</taxon>
        <taxon>Thripoidea</taxon>
        <taxon>Thripidae</taxon>
        <taxon>Thrips</taxon>
    </lineage>
</organism>
<keyword evidence="12" id="KW-1185">Reference proteome</keyword>
<evidence type="ECO:0000256" key="5">
    <source>
        <dbReference type="ARBA" id="ARBA00023065"/>
    </source>
</evidence>